<keyword evidence="6 10" id="KW-0479">Metal-binding</keyword>
<dbReference type="GO" id="GO:0051539">
    <property type="term" value="F:4 iron, 4 sulfur cluster binding"/>
    <property type="evidence" value="ECO:0007669"/>
    <property type="project" value="UniProtKB-UniRule"/>
</dbReference>
<dbReference type="CDD" id="cd01335">
    <property type="entry name" value="Radical_SAM"/>
    <property type="match status" value="1"/>
</dbReference>
<dbReference type="PROSITE" id="PS51918">
    <property type="entry name" value="RADICAL_SAM"/>
    <property type="match status" value="1"/>
</dbReference>
<evidence type="ECO:0000256" key="4">
    <source>
        <dbReference type="ARBA" id="ARBA00022617"/>
    </source>
</evidence>
<dbReference type="RefSeq" id="WP_111598226.1">
    <property type="nucleotide sequence ID" value="NZ_QLLL01000005.1"/>
</dbReference>
<keyword evidence="7 10" id="KW-0408">Iron</keyword>
<evidence type="ECO:0000256" key="9">
    <source>
        <dbReference type="ARBA" id="ARBA00023186"/>
    </source>
</evidence>
<keyword evidence="8 10" id="KW-0411">Iron-sulfur</keyword>
<organism evidence="12 13">
    <name type="scientific">Chitinophaga skermanii</name>
    <dbReference type="NCBI Taxonomy" id="331697"/>
    <lineage>
        <taxon>Bacteria</taxon>
        <taxon>Pseudomonadati</taxon>
        <taxon>Bacteroidota</taxon>
        <taxon>Chitinophagia</taxon>
        <taxon>Chitinophagales</taxon>
        <taxon>Chitinophagaceae</taxon>
        <taxon>Chitinophaga</taxon>
    </lineage>
</organism>
<evidence type="ECO:0000256" key="5">
    <source>
        <dbReference type="ARBA" id="ARBA00022691"/>
    </source>
</evidence>
<evidence type="ECO:0000313" key="12">
    <source>
        <dbReference type="EMBL" id="RAJ03896.1"/>
    </source>
</evidence>
<keyword evidence="4 10" id="KW-0349">Heme</keyword>
<dbReference type="GO" id="GO:0004109">
    <property type="term" value="F:coproporphyrinogen oxidase activity"/>
    <property type="evidence" value="ECO:0007669"/>
    <property type="project" value="InterPro"/>
</dbReference>
<dbReference type="SUPFAM" id="SSF102114">
    <property type="entry name" value="Radical SAM enzymes"/>
    <property type="match status" value="1"/>
</dbReference>
<evidence type="ECO:0000259" key="11">
    <source>
        <dbReference type="PROSITE" id="PS51918"/>
    </source>
</evidence>
<reference evidence="12 13" key="1">
    <citation type="submission" date="2018-06" db="EMBL/GenBank/DDBJ databases">
        <title>Genomic Encyclopedia of Archaeal and Bacterial Type Strains, Phase II (KMG-II): from individual species to whole genera.</title>
        <authorList>
            <person name="Goeker M."/>
        </authorList>
    </citation>
    <scope>NUCLEOTIDE SEQUENCE [LARGE SCALE GENOMIC DNA]</scope>
    <source>
        <strain evidence="12 13">DSM 23857</strain>
    </source>
</reference>
<dbReference type="PANTHER" id="PTHR13932">
    <property type="entry name" value="COPROPORPHYRINIGEN III OXIDASE"/>
    <property type="match status" value="1"/>
</dbReference>
<dbReference type="InterPro" id="IPR034505">
    <property type="entry name" value="Coproporphyrinogen-III_oxidase"/>
</dbReference>
<dbReference type="InterPro" id="IPR007197">
    <property type="entry name" value="rSAM"/>
</dbReference>
<gene>
    <name evidence="12" type="ORF">LX64_02773</name>
</gene>
<dbReference type="EMBL" id="QLLL01000005">
    <property type="protein sequence ID" value="RAJ03896.1"/>
    <property type="molecule type" value="Genomic_DNA"/>
</dbReference>
<dbReference type="AlphaFoldDB" id="A0A327QH02"/>
<evidence type="ECO:0000256" key="6">
    <source>
        <dbReference type="ARBA" id="ARBA00022723"/>
    </source>
</evidence>
<protein>
    <recommendedName>
        <fullName evidence="3 10">Heme chaperone HemW</fullName>
    </recommendedName>
</protein>
<comment type="function">
    <text evidence="10">Probably acts as a heme chaperone, transferring heme to an unknown acceptor. Binds one molecule of heme per monomer, possibly covalently. Binds 1 [4Fe-4S] cluster. The cluster is coordinated with 3 cysteines and an exchangeable S-adenosyl-L-methionine.</text>
</comment>
<evidence type="ECO:0000256" key="1">
    <source>
        <dbReference type="ARBA" id="ARBA00001966"/>
    </source>
</evidence>
<evidence type="ECO:0000256" key="10">
    <source>
        <dbReference type="RuleBase" id="RU364116"/>
    </source>
</evidence>
<dbReference type="GO" id="GO:0005737">
    <property type="term" value="C:cytoplasm"/>
    <property type="evidence" value="ECO:0007669"/>
    <property type="project" value="UniProtKB-SubCell"/>
</dbReference>
<evidence type="ECO:0000256" key="2">
    <source>
        <dbReference type="ARBA" id="ARBA00006100"/>
    </source>
</evidence>
<evidence type="ECO:0000256" key="7">
    <source>
        <dbReference type="ARBA" id="ARBA00023004"/>
    </source>
</evidence>
<dbReference type="Pfam" id="PF04055">
    <property type="entry name" value="Radical_SAM"/>
    <property type="match status" value="1"/>
</dbReference>
<dbReference type="InterPro" id="IPR013785">
    <property type="entry name" value="Aldolase_TIM"/>
</dbReference>
<comment type="cofactor">
    <cofactor evidence="1">
        <name>[4Fe-4S] cluster</name>
        <dbReference type="ChEBI" id="CHEBI:49883"/>
    </cofactor>
</comment>
<dbReference type="SFLD" id="SFLDG01065">
    <property type="entry name" value="anaerobic_coproporphyrinogen-I"/>
    <property type="match status" value="1"/>
</dbReference>
<sequence length="376" mass="42649">MAGIYIHIPFCKKACHYCNFHFSTTTYYRDEMLEAINKELVLQQSYLHNQTIHTIYFGGGTPSILPAGAIQTLLQTIREHYNVAPSPEITLEANPDDLLPGKLQELFDAGINRLSIGVQSFFEDDLQWMNRAHNADQALRCLQDAQRIGFSNISIDLIYGGPTLTDEAWKQNVHQAFALNIPHLSCYALTVEPGTALDHFINKKKIPAIDPDKAAKHFEMLMNWVEEAGYEHYEISNYAKPGMHSQHNSSYWKGMPYLGVGPSAHSYDGNSRQWNVANNQLYMQSIRQDTVPAEVETLSPAMKFNEYMMISLRTSRGTDLAYISEHFGEALRLDIETGSKPFITKGWMTTDGHFLRLTKEGKFFADGIAAEFFMED</sequence>
<dbReference type="OrthoDB" id="9808022at2"/>
<keyword evidence="9 10" id="KW-0143">Chaperone</keyword>
<dbReference type="SFLD" id="SFLDF00288">
    <property type="entry name" value="HemN-like__clustered_with_nucl"/>
    <property type="match status" value="1"/>
</dbReference>
<evidence type="ECO:0000313" key="13">
    <source>
        <dbReference type="Proteomes" id="UP000249547"/>
    </source>
</evidence>
<dbReference type="SFLD" id="SFLDG01082">
    <property type="entry name" value="B12-binding_domain_containing"/>
    <property type="match status" value="1"/>
</dbReference>
<comment type="caution">
    <text evidence="12">The sequence shown here is derived from an EMBL/GenBank/DDBJ whole genome shotgun (WGS) entry which is preliminary data.</text>
</comment>
<dbReference type="GO" id="GO:0006779">
    <property type="term" value="P:porphyrin-containing compound biosynthetic process"/>
    <property type="evidence" value="ECO:0007669"/>
    <property type="project" value="InterPro"/>
</dbReference>
<keyword evidence="10" id="KW-0004">4Fe-4S</keyword>
<comment type="similarity">
    <text evidence="2">Belongs to the anaerobic coproporphyrinogen-III oxidase family. HemW subfamily.</text>
</comment>
<dbReference type="Proteomes" id="UP000249547">
    <property type="component" value="Unassembled WGS sequence"/>
</dbReference>
<keyword evidence="10" id="KW-0963">Cytoplasm</keyword>
<keyword evidence="5 10" id="KW-0949">S-adenosyl-L-methionine</keyword>
<dbReference type="SFLD" id="SFLDF00562">
    <property type="entry name" value="HemN-like__clustered_with_heat"/>
    <property type="match status" value="1"/>
</dbReference>
<dbReference type="Gene3D" id="3.20.20.70">
    <property type="entry name" value="Aldolase class I"/>
    <property type="match status" value="1"/>
</dbReference>
<dbReference type="InterPro" id="IPR010723">
    <property type="entry name" value="HemN_C"/>
</dbReference>
<dbReference type="InterPro" id="IPR004559">
    <property type="entry name" value="HemW-like"/>
</dbReference>
<dbReference type="NCBIfam" id="TIGR00539">
    <property type="entry name" value="hemN_rel"/>
    <property type="match status" value="1"/>
</dbReference>
<comment type="subcellular location">
    <subcellularLocation>
        <location evidence="10">Cytoplasm</location>
    </subcellularLocation>
</comment>
<accession>A0A327QH02</accession>
<dbReference type="SMART" id="SM00729">
    <property type="entry name" value="Elp3"/>
    <property type="match status" value="1"/>
</dbReference>
<dbReference type="SFLD" id="SFLDS00029">
    <property type="entry name" value="Radical_SAM"/>
    <property type="match status" value="1"/>
</dbReference>
<dbReference type="InterPro" id="IPR058240">
    <property type="entry name" value="rSAM_sf"/>
</dbReference>
<evidence type="ECO:0000256" key="8">
    <source>
        <dbReference type="ARBA" id="ARBA00023014"/>
    </source>
</evidence>
<dbReference type="PANTHER" id="PTHR13932:SF5">
    <property type="entry name" value="RADICAL S-ADENOSYL METHIONINE DOMAIN-CONTAINING PROTEIN 1, MITOCHONDRIAL"/>
    <property type="match status" value="1"/>
</dbReference>
<proteinExistence type="inferred from homology"/>
<evidence type="ECO:0000256" key="3">
    <source>
        <dbReference type="ARBA" id="ARBA00017228"/>
    </source>
</evidence>
<keyword evidence="13" id="KW-1185">Reference proteome</keyword>
<dbReference type="Pfam" id="PF06969">
    <property type="entry name" value="HemN_C"/>
    <property type="match status" value="1"/>
</dbReference>
<name>A0A327QH02_9BACT</name>
<feature type="domain" description="Radical SAM core" evidence="11">
    <location>
        <begin position="1"/>
        <end position="231"/>
    </location>
</feature>
<dbReference type="GO" id="GO:0046872">
    <property type="term" value="F:metal ion binding"/>
    <property type="evidence" value="ECO:0007669"/>
    <property type="project" value="UniProtKB-UniRule"/>
</dbReference>
<dbReference type="InterPro" id="IPR006638">
    <property type="entry name" value="Elp3/MiaA/NifB-like_rSAM"/>
</dbReference>